<dbReference type="EMBL" id="MUGS01000093">
    <property type="protein sequence ID" value="OXE96063.1"/>
    <property type="molecule type" value="Genomic_DNA"/>
</dbReference>
<gene>
    <name evidence="5" type="ORF">B0A64_24095</name>
</gene>
<dbReference type="CDD" id="cd19531">
    <property type="entry name" value="LCL_NRPS-like"/>
    <property type="match status" value="1"/>
</dbReference>
<dbReference type="Proteomes" id="UP000214684">
    <property type="component" value="Unassembled WGS sequence"/>
</dbReference>
<feature type="non-terminal residue" evidence="5">
    <location>
        <position position="1"/>
    </location>
</feature>
<keyword evidence="2" id="KW-0596">Phosphopantetheine</keyword>
<evidence type="ECO:0000313" key="6">
    <source>
        <dbReference type="Proteomes" id="UP000214684"/>
    </source>
</evidence>
<dbReference type="SUPFAM" id="SSF47336">
    <property type="entry name" value="ACP-like"/>
    <property type="match status" value="1"/>
</dbReference>
<feature type="domain" description="Carrier" evidence="4">
    <location>
        <begin position="1"/>
        <end position="74"/>
    </location>
</feature>
<dbReference type="AlphaFoldDB" id="A0A227NEK0"/>
<evidence type="ECO:0000256" key="3">
    <source>
        <dbReference type="ARBA" id="ARBA00022553"/>
    </source>
</evidence>
<dbReference type="GO" id="GO:0044550">
    <property type="term" value="P:secondary metabolite biosynthetic process"/>
    <property type="evidence" value="ECO:0007669"/>
    <property type="project" value="TreeGrafter"/>
</dbReference>
<reference evidence="5 6" key="1">
    <citation type="submission" date="2016-11" db="EMBL/GenBank/DDBJ databases">
        <title>Whole genomes of Flavobacteriaceae.</title>
        <authorList>
            <person name="Stine C."/>
            <person name="Li C."/>
            <person name="Tadesse D."/>
        </authorList>
    </citation>
    <scope>NUCLEOTIDE SEQUENCE [LARGE SCALE GENOMIC DNA]</scope>
    <source>
        <strain evidence="5 6">DSM 24704</strain>
    </source>
</reference>
<dbReference type="InterPro" id="IPR001242">
    <property type="entry name" value="Condensation_dom"/>
</dbReference>
<dbReference type="GO" id="GO:0031177">
    <property type="term" value="F:phosphopantetheine binding"/>
    <property type="evidence" value="ECO:0007669"/>
    <property type="project" value="TreeGrafter"/>
</dbReference>
<dbReference type="InterPro" id="IPR000873">
    <property type="entry name" value="AMP-dep_synth/lig_dom"/>
</dbReference>
<accession>A0A227NEK0</accession>
<dbReference type="PROSITE" id="PS50075">
    <property type="entry name" value="CARRIER"/>
    <property type="match status" value="1"/>
</dbReference>
<dbReference type="InterPro" id="IPR009081">
    <property type="entry name" value="PP-bd_ACP"/>
</dbReference>
<evidence type="ECO:0000259" key="4">
    <source>
        <dbReference type="PROSITE" id="PS50075"/>
    </source>
</evidence>
<dbReference type="GO" id="GO:0043041">
    <property type="term" value="P:amino acid activation for nonribosomal peptide biosynthetic process"/>
    <property type="evidence" value="ECO:0007669"/>
    <property type="project" value="TreeGrafter"/>
</dbReference>
<dbReference type="PANTHER" id="PTHR45527">
    <property type="entry name" value="NONRIBOSOMAL PEPTIDE SYNTHETASE"/>
    <property type="match status" value="1"/>
</dbReference>
<dbReference type="InterPro" id="IPR006162">
    <property type="entry name" value="Ppantetheine_attach_site"/>
</dbReference>
<sequence>RTELEIAVCNIWKEVLGLDRVGITDNFFRIGGNSILAIQVSHRMSKALDCYIKIADIFKYKTVLDLLVHSKGSIDTIITKASEEENVLSFSQERLWFIEQYEQGTNAYHMPSVFELEPATDISGIKYALQCIVSRHEVLRSTIEQREDLGYGIQVVRDRVLVIEDSVLGVSEDYKSVIKTDINRPFDLSLEYPIRVKFYIIESETGPERRFLLINLHHIASDGWSMDIFQRELRAYYEFYISGDKAFVLPALDIQYKDYALWQRTYLTGEVLENQLAYWKSKLLGYDPLEFPIDHVRPSQIDYRGSHQSFVLDKDLSEQLRLLSHRLGVTLHSVMLSSINILLSKYTGQNDIVTGSPIANRHHRQTQDLIGFFVNTQVNRSILSKGQSYVSLIDQVHQDQIEGQLHQDLPFEKLVEELGVERDASRHPVFQVMFVVQSLGRDTKAINTGRSYLKPFYFEESHEVEKFDLSIFIDDSHDELIGQVSYAMSLFNKATIDSFIGHYKHLLAQLIAAPDKSYDEISLLQPDEYNQIVYNWNATDRTYPSDMTIYELFQAQAEKTPDNIALVYDGDELSYGELNARSNQLARHIRLEYEKRTQGELTGDSLIVLCLERSLEMVIGILGVLKAGGAYVPIDPDYPQDRIDYILEDTKAVLVLSQKDLLLKEGLSLPVDKVIAIDLSASIYDDADT</sequence>
<protein>
    <submittedName>
        <fullName evidence="5">Gramicidin biosynthesis protein</fullName>
    </submittedName>
</protein>
<dbReference type="Gene3D" id="3.30.559.10">
    <property type="entry name" value="Chloramphenicol acetyltransferase-like domain"/>
    <property type="match status" value="1"/>
</dbReference>
<evidence type="ECO:0000256" key="1">
    <source>
        <dbReference type="ARBA" id="ARBA00001957"/>
    </source>
</evidence>
<keyword evidence="6" id="KW-1185">Reference proteome</keyword>
<organism evidence="5 6">
    <name type="scientific">Flavobacterium araucananum</name>
    <dbReference type="NCBI Taxonomy" id="946678"/>
    <lineage>
        <taxon>Bacteria</taxon>
        <taxon>Pseudomonadati</taxon>
        <taxon>Bacteroidota</taxon>
        <taxon>Flavobacteriia</taxon>
        <taxon>Flavobacteriales</taxon>
        <taxon>Flavobacteriaceae</taxon>
        <taxon>Flavobacterium</taxon>
    </lineage>
</organism>
<dbReference type="GO" id="GO:0005829">
    <property type="term" value="C:cytosol"/>
    <property type="evidence" value="ECO:0007669"/>
    <property type="project" value="TreeGrafter"/>
</dbReference>
<keyword evidence="3" id="KW-0597">Phosphoprotein</keyword>
<dbReference type="Pfam" id="PF00668">
    <property type="entry name" value="Condensation"/>
    <property type="match status" value="1"/>
</dbReference>
<proteinExistence type="predicted"/>
<dbReference type="Gene3D" id="3.40.50.980">
    <property type="match status" value="2"/>
</dbReference>
<dbReference type="InterPro" id="IPR036736">
    <property type="entry name" value="ACP-like_sf"/>
</dbReference>
<dbReference type="InterPro" id="IPR023213">
    <property type="entry name" value="CAT-like_dom_sf"/>
</dbReference>
<comment type="caution">
    <text evidence="5">The sequence shown here is derived from an EMBL/GenBank/DDBJ whole genome shotgun (WGS) entry which is preliminary data.</text>
</comment>
<dbReference type="GO" id="GO:0003824">
    <property type="term" value="F:catalytic activity"/>
    <property type="evidence" value="ECO:0007669"/>
    <property type="project" value="InterPro"/>
</dbReference>
<dbReference type="Gene3D" id="3.30.559.30">
    <property type="entry name" value="Nonribosomal peptide synthetase, condensation domain"/>
    <property type="match status" value="1"/>
</dbReference>
<name>A0A227NEK0_9FLAO</name>
<dbReference type="PROSITE" id="PS00012">
    <property type="entry name" value="PHOSPHOPANTETHEINE"/>
    <property type="match status" value="1"/>
</dbReference>
<dbReference type="Gene3D" id="1.10.1200.10">
    <property type="entry name" value="ACP-like"/>
    <property type="match status" value="1"/>
</dbReference>
<evidence type="ECO:0000313" key="5">
    <source>
        <dbReference type="EMBL" id="OXE96063.1"/>
    </source>
</evidence>
<feature type="non-terminal residue" evidence="5">
    <location>
        <position position="689"/>
    </location>
</feature>
<dbReference type="SUPFAM" id="SSF52777">
    <property type="entry name" value="CoA-dependent acyltransferases"/>
    <property type="match status" value="2"/>
</dbReference>
<dbReference type="PANTHER" id="PTHR45527:SF14">
    <property type="entry name" value="PLIPASTATIN SYNTHASE SUBUNIT B"/>
    <property type="match status" value="1"/>
</dbReference>
<evidence type="ECO:0000256" key="2">
    <source>
        <dbReference type="ARBA" id="ARBA00022450"/>
    </source>
</evidence>
<dbReference type="Pfam" id="PF00501">
    <property type="entry name" value="AMP-binding"/>
    <property type="match status" value="1"/>
</dbReference>
<dbReference type="Pfam" id="PF00550">
    <property type="entry name" value="PP-binding"/>
    <property type="match status" value="1"/>
</dbReference>
<comment type="cofactor">
    <cofactor evidence="1">
        <name>pantetheine 4'-phosphate</name>
        <dbReference type="ChEBI" id="CHEBI:47942"/>
    </cofactor>
</comment>
<dbReference type="SUPFAM" id="SSF56801">
    <property type="entry name" value="Acetyl-CoA synthetase-like"/>
    <property type="match status" value="1"/>
</dbReference>